<gene>
    <name evidence="1" type="ORF">J4P68_0018570</name>
</gene>
<organism evidence="1 2">
    <name type="scientific">Bradyrhizobium quebecense</name>
    <dbReference type="NCBI Taxonomy" id="2748629"/>
    <lineage>
        <taxon>Bacteria</taxon>
        <taxon>Pseudomonadati</taxon>
        <taxon>Pseudomonadota</taxon>
        <taxon>Alphaproteobacteria</taxon>
        <taxon>Hyphomicrobiales</taxon>
        <taxon>Nitrobacteraceae</taxon>
        <taxon>Bradyrhizobium</taxon>
    </lineage>
</organism>
<sequence length="56" mass="5883">MDRLAAMATFVRAVETGSLSAAARSLPSSLTSVSRQISALEEHFGTRCCAPRAGSR</sequence>
<keyword evidence="2" id="KW-1185">Reference proteome</keyword>
<accession>A0ACD3VKN1</accession>
<evidence type="ECO:0000313" key="2">
    <source>
        <dbReference type="Proteomes" id="UP000692816"/>
    </source>
</evidence>
<name>A0ACD3VKN1_9BRAD</name>
<evidence type="ECO:0000313" key="1">
    <source>
        <dbReference type="EMBL" id="UGY06615.1"/>
    </source>
</evidence>
<dbReference type="EMBL" id="CP088282">
    <property type="protein sequence ID" value="UGY06615.1"/>
    <property type="molecule type" value="Genomic_DNA"/>
</dbReference>
<proteinExistence type="predicted"/>
<reference evidence="1 2" key="1">
    <citation type="journal article" date="2021" name="Int. J. Syst. Evol. Microbiol.">
        <title>Bradyrhizobium septentrionale sp. nov. (sv. septentrionale) and Bradyrhizobium quebecense sp. nov. (sv. septentrionale) associated with legumes native to Canada possess rearranged symbiosis genes and numerous insertion sequences.</title>
        <authorList>
            <person name="Bromfield E.S.P."/>
            <person name="Cloutier S."/>
        </authorList>
    </citation>
    <scope>NUCLEOTIDE SEQUENCE [LARGE SCALE GENOMIC DNA]</scope>
    <source>
        <strain evidence="1 2">12S5</strain>
    </source>
</reference>
<dbReference type="Proteomes" id="UP000692816">
    <property type="component" value="Chromosome"/>
</dbReference>
<protein>
    <submittedName>
        <fullName evidence="1">LysR family transcriptional regulator</fullName>
    </submittedName>
</protein>